<dbReference type="InterPro" id="IPR016156">
    <property type="entry name" value="FAD/NAD-linked_Rdtase_dimer_sf"/>
</dbReference>
<dbReference type="AlphaFoldDB" id="A0A6N7L2R3"/>
<dbReference type="InterPro" id="IPR028202">
    <property type="entry name" value="Reductase_C"/>
</dbReference>
<dbReference type="Pfam" id="PF07992">
    <property type="entry name" value="Pyr_redox_2"/>
    <property type="match status" value="1"/>
</dbReference>
<dbReference type="PRINTS" id="PR00368">
    <property type="entry name" value="FADPNR"/>
</dbReference>
<sequence>MRRVVVVGASAAGLTAAETLRREGYHGHLTLIGEEPHLPYDRPPLSKQILAGSRPPSASALRGPDDYARLDLDLRPGRRAIALDADRRRVQLDDGTSLDYDGLIIATGVTPRRLPNGHDLDGVHVLRTLDDALRLRQHLLRRPRLAVIGGGFTGAEVAATARTLGLDATLVCQGPSPLAERLGQDIGQLVAELHTDHGVRLRTGARVSSLVGSQGRVSGVRLTDGSRVEADAVVVAIGSTPATGWLHGSGLDIGDGVLCDAYCQAGPGVYAAGDVARWYHQDLGTTLRLEHRTNAAEQAIAAARNLLGAGEPYTPLPYFWSDQYDARIQAYGIRTADAETEVVDGDPAKRSFVALHRTGGRVTGALGWNSPRPLRSHLATLTRPAARAG</sequence>
<keyword evidence="2" id="KW-0285">Flavoprotein</keyword>
<keyword evidence="3" id="KW-0274">FAD</keyword>
<evidence type="ECO:0000256" key="2">
    <source>
        <dbReference type="ARBA" id="ARBA00022630"/>
    </source>
</evidence>
<keyword evidence="4" id="KW-0560">Oxidoreductase</keyword>
<dbReference type="InterPro" id="IPR050446">
    <property type="entry name" value="FAD-oxidoreductase/Apoptosis"/>
</dbReference>
<dbReference type="GO" id="GO:0016651">
    <property type="term" value="F:oxidoreductase activity, acting on NAD(P)H"/>
    <property type="evidence" value="ECO:0007669"/>
    <property type="project" value="TreeGrafter"/>
</dbReference>
<gene>
    <name evidence="7" type="ORF">F7Q99_33770</name>
</gene>
<dbReference type="Pfam" id="PF14759">
    <property type="entry name" value="Reductase_C"/>
    <property type="match status" value="1"/>
</dbReference>
<dbReference type="SUPFAM" id="SSF51905">
    <property type="entry name" value="FAD/NAD(P)-binding domain"/>
    <property type="match status" value="1"/>
</dbReference>
<keyword evidence="8" id="KW-1185">Reference proteome</keyword>
<protein>
    <submittedName>
        <fullName evidence="7">NAD(P)/FAD-dependent oxidoreductase</fullName>
    </submittedName>
</protein>
<feature type="domain" description="Reductase C-terminal" evidence="6">
    <location>
        <begin position="318"/>
        <end position="375"/>
    </location>
</feature>
<dbReference type="PANTHER" id="PTHR43557:SF2">
    <property type="entry name" value="RIESKE DOMAIN-CONTAINING PROTEIN-RELATED"/>
    <property type="match status" value="1"/>
</dbReference>
<dbReference type="GO" id="GO:0005737">
    <property type="term" value="C:cytoplasm"/>
    <property type="evidence" value="ECO:0007669"/>
    <property type="project" value="TreeGrafter"/>
</dbReference>
<dbReference type="OrthoDB" id="1145at2"/>
<dbReference type="Proteomes" id="UP000450000">
    <property type="component" value="Unassembled WGS sequence"/>
</dbReference>
<dbReference type="InterPro" id="IPR023753">
    <property type="entry name" value="FAD/NAD-binding_dom"/>
</dbReference>
<accession>A0A6N7L2R3</accession>
<dbReference type="PANTHER" id="PTHR43557">
    <property type="entry name" value="APOPTOSIS-INDUCING FACTOR 1"/>
    <property type="match status" value="1"/>
</dbReference>
<dbReference type="InterPro" id="IPR036188">
    <property type="entry name" value="FAD/NAD-bd_sf"/>
</dbReference>
<feature type="domain" description="FAD/NAD(P)-binding" evidence="5">
    <location>
        <begin position="3"/>
        <end position="299"/>
    </location>
</feature>
<evidence type="ECO:0000256" key="4">
    <source>
        <dbReference type="ARBA" id="ARBA00023002"/>
    </source>
</evidence>
<evidence type="ECO:0000313" key="7">
    <source>
        <dbReference type="EMBL" id="MQS17027.1"/>
    </source>
</evidence>
<evidence type="ECO:0000256" key="1">
    <source>
        <dbReference type="ARBA" id="ARBA00001974"/>
    </source>
</evidence>
<name>A0A6N7L2R3_9ACTN</name>
<comment type="cofactor">
    <cofactor evidence="1">
        <name>FAD</name>
        <dbReference type="ChEBI" id="CHEBI:57692"/>
    </cofactor>
</comment>
<evidence type="ECO:0000259" key="5">
    <source>
        <dbReference type="Pfam" id="PF07992"/>
    </source>
</evidence>
<evidence type="ECO:0000259" key="6">
    <source>
        <dbReference type="Pfam" id="PF14759"/>
    </source>
</evidence>
<proteinExistence type="predicted"/>
<organism evidence="7 8">
    <name type="scientific">Streptomyces kaniharaensis</name>
    <dbReference type="NCBI Taxonomy" id="212423"/>
    <lineage>
        <taxon>Bacteria</taxon>
        <taxon>Bacillati</taxon>
        <taxon>Actinomycetota</taxon>
        <taxon>Actinomycetes</taxon>
        <taxon>Kitasatosporales</taxon>
        <taxon>Streptomycetaceae</taxon>
        <taxon>Streptomyces</taxon>
    </lineage>
</organism>
<comment type="caution">
    <text evidence="7">The sequence shown here is derived from an EMBL/GenBank/DDBJ whole genome shotgun (WGS) entry which is preliminary data.</text>
</comment>
<dbReference type="EMBL" id="WBOF01000003">
    <property type="protein sequence ID" value="MQS17027.1"/>
    <property type="molecule type" value="Genomic_DNA"/>
</dbReference>
<evidence type="ECO:0000313" key="8">
    <source>
        <dbReference type="Proteomes" id="UP000450000"/>
    </source>
</evidence>
<dbReference type="Gene3D" id="3.30.390.30">
    <property type="match status" value="1"/>
</dbReference>
<dbReference type="PRINTS" id="PR00411">
    <property type="entry name" value="PNDRDTASEI"/>
</dbReference>
<evidence type="ECO:0000256" key="3">
    <source>
        <dbReference type="ARBA" id="ARBA00022827"/>
    </source>
</evidence>
<reference evidence="7 8" key="1">
    <citation type="submission" date="2019-09" db="EMBL/GenBank/DDBJ databases">
        <title>Genome Sequences of Streptomyces kaniharaensis ATCC 21070.</title>
        <authorList>
            <person name="Zhu W."/>
            <person name="De Crecy-Lagard V."/>
            <person name="Richards N.G."/>
        </authorList>
    </citation>
    <scope>NUCLEOTIDE SEQUENCE [LARGE SCALE GENOMIC DNA]</scope>
    <source>
        <strain evidence="7 8">SF-557</strain>
    </source>
</reference>
<dbReference type="Gene3D" id="3.50.50.60">
    <property type="entry name" value="FAD/NAD(P)-binding domain"/>
    <property type="match status" value="2"/>
</dbReference>